<dbReference type="CDD" id="cd11386">
    <property type="entry name" value="MCP_signal"/>
    <property type="match status" value="1"/>
</dbReference>
<protein>
    <submittedName>
        <fullName evidence="13">Methyl-accepting chemotaxis protein</fullName>
    </submittedName>
</protein>
<dbReference type="SUPFAM" id="SSF58104">
    <property type="entry name" value="Methyl-accepting chemotaxis protein (MCP) signaling domain"/>
    <property type="match status" value="1"/>
</dbReference>
<feature type="domain" description="Methyl-accepting transducer" evidence="12">
    <location>
        <begin position="272"/>
        <end position="501"/>
    </location>
</feature>
<dbReference type="RefSeq" id="WP_263571943.1">
    <property type="nucleotide sequence ID" value="NZ_JAJIRN010000006.1"/>
</dbReference>
<dbReference type="EMBL" id="JAJIRN010000006">
    <property type="protein sequence ID" value="MCV2369358.1"/>
    <property type="molecule type" value="Genomic_DNA"/>
</dbReference>
<keyword evidence="5" id="KW-0812">Transmembrane</keyword>
<evidence type="ECO:0000256" key="11">
    <source>
        <dbReference type="SAM" id="SignalP"/>
    </source>
</evidence>
<evidence type="ECO:0000256" key="2">
    <source>
        <dbReference type="ARBA" id="ARBA00022475"/>
    </source>
</evidence>
<comment type="similarity">
    <text evidence="9">Belongs to the methyl-accepting chemotaxis (MCP) protein family.</text>
</comment>
<evidence type="ECO:0000256" key="4">
    <source>
        <dbReference type="ARBA" id="ARBA00022519"/>
    </source>
</evidence>
<evidence type="ECO:0000313" key="14">
    <source>
        <dbReference type="Proteomes" id="UP001209701"/>
    </source>
</evidence>
<evidence type="ECO:0000256" key="9">
    <source>
        <dbReference type="ARBA" id="ARBA00029447"/>
    </source>
</evidence>
<accession>A0ABT2YH49</accession>
<keyword evidence="7" id="KW-0472">Membrane</keyword>
<keyword evidence="14" id="KW-1185">Reference proteome</keyword>
<gene>
    <name evidence="13" type="ORF">LNV07_14840</name>
</gene>
<evidence type="ECO:0000259" key="12">
    <source>
        <dbReference type="PROSITE" id="PS50111"/>
    </source>
</evidence>
<feature type="signal peptide" evidence="11">
    <location>
        <begin position="1"/>
        <end position="28"/>
    </location>
</feature>
<sequence>MKLKTKLLAIAALVVLLPAAVFVSSALALRVTADAVTRVHSNNMVPAVLLGRIDATLKNSRGHINAGYVHNPAVPASKLHSHPITLHSNYIRLAIKDVKTMWSQYASLEHRGEEPALIAEIEQGLNDYIVKTMTPAADALDAADYETAVQVVTTTFKSYGKIEKAIAELQKLADARAIADVETAQALYKRLQNGSLALWLIGTGISLWFVGATLRSIAGSVASAAKLSAQLRLGILKPVDLPAGQDELLDICQSLNATVESIATVMRAVRDSAERVGADASAIADGSVDLSNRTESQACSLENTASAVSQLQATVEQTAQFATSADQLAGQACLVARQGGTVVAQVVSTMKQINESSRRITDITSVIDGIAFQTNILALNAAVEAARAGEHGRGFAVVASEVRSLAQRAAQAAKEIKGLIDSSVARVEQGSNLADQAGHTMTEVVDAISRTAGLLRQINDASQEQRQGVGQIGSAIEEIDGVTQHNAALAEESAAAADSLKHQAKQVLNSVDFFSIRTEEDLAVAKKS</sequence>
<evidence type="ECO:0000256" key="6">
    <source>
        <dbReference type="ARBA" id="ARBA00022989"/>
    </source>
</evidence>
<dbReference type="PANTHER" id="PTHR43531">
    <property type="entry name" value="PROTEIN ICFG"/>
    <property type="match status" value="1"/>
</dbReference>
<proteinExistence type="inferred from homology"/>
<keyword evidence="4" id="KW-0997">Cell inner membrane</keyword>
<dbReference type="Proteomes" id="UP001209701">
    <property type="component" value="Unassembled WGS sequence"/>
</dbReference>
<organism evidence="13 14">
    <name type="scientific">Roseateles oligotrophus</name>
    <dbReference type="NCBI Taxonomy" id="1769250"/>
    <lineage>
        <taxon>Bacteria</taxon>
        <taxon>Pseudomonadati</taxon>
        <taxon>Pseudomonadota</taxon>
        <taxon>Betaproteobacteria</taxon>
        <taxon>Burkholderiales</taxon>
        <taxon>Sphaerotilaceae</taxon>
        <taxon>Roseateles</taxon>
    </lineage>
</organism>
<dbReference type="InterPro" id="IPR051310">
    <property type="entry name" value="MCP_chemotaxis"/>
</dbReference>
<name>A0ABT2YH49_9BURK</name>
<evidence type="ECO:0000256" key="8">
    <source>
        <dbReference type="ARBA" id="ARBA00023224"/>
    </source>
</evidence>
<keyword evidence="8 10" id="KW-0807">Transducer</keyword>
<keyword evidence="11" id="KW-0732">Signal</keyword>
<evidence type="ECO:0000313" key="13">
    <source>
        <dbReference type="EMBL" id="MCV2369358.1"/>
    </source>
</evidence>
<dbReference type="InterPro" id="IPR004090">
    <property type="entry name" value="Chemotax_Me-accpt_rcpt"/>
</dbReference>
<reference evidence="13 14" key="1">
    <citation type="submission" date="2021-11" db="EMBL/GenBank/DDBJ databases">
        <authorList>
            <person name="Liang Q."/>
            <person name="Mou H."/>
            <person name="Liu Z."/>
        </authorList>
    </citation>
    <scope>NUCLEOTIDE SEQUENCE [LARGE SCALE GENOMIC DNA]</scope>
    <source>
        <strain evidence="13 14">CHU3</strain>
    </source>
</reference>
<dbReference type="PRINTS" id="PR00260">
    <property type="entry name" value="CHEMTRNSDUCR"/>
</dbReference>
<dbReference type="SMART" id="SM00283">
    <property type="entry name" value="MA"/>
    <property type="match status" value="1"/>
</dbReference>
<comment type="caution">
    <text evidence="13">The sequence shown here is derived from an EMBL/GenBank/DDBJ whole genome shotgun (WGS) entry which is preliminary data.</text>
</comment>
<dbReference type="PROSITE" id="PS50111">
    <property type="entry name" value="CHEMOTAXIS_TRANSDUC_2"/>
    <property type="match status" value="1"/>
</dbReference>
<dbReference type="InterPro" id="IPR004089">
    <property type="entry name" value="MCPsignal_dom"/>
</dbReference>
<dbReference type="Gene3D" id="1.10.287.950">
    <property type="entry name" value="Methyl-accepting chemotaxis protein"/>
    <property type="match status" value="1"/>
</dbReference>
<keyword evidence="3" id="KW-0488">Methylation</keyword>
<dbReference type="Pfam" id="PF02203">
    <property type="entry name" value="TarH"/>
    <property type="match status" value="1"/>
</dbReference>
<dbReference type="Pfam" id="PF00015">
    <property type="entry name" value="MCPsignal"/>
    <property type="match status" value="1"/>
</dbReference>
<evidence type="ECO:0000256" key="1">
    <source>
        <dbReference type="ARBA" id="ARBA00004429"/>
    </source>
</evidence>
<feature type="chain" id="PRO_5046900919" evidence="11">
    <location>
        <begin position="29"/>
        <end position="528"/>
    </location>
</feature>
<keyword evidence="2" id="KW-1003">Cell membrane</keyword>
<evidence type="ECO:0000256" key="5">
    <source>
        <dbReference type="ARBA" id="ARBA00022692"/>
    </source>
</evidence>
<evidence type="ECO:0000256" key="10">
    <source>
        <dbReference type="PROSITE-ProRule" id="PRU00284"/>
    </source>
</evidence>
<dbReference type="PANTHER" id="PTHR43531:SF14">
    <property type="entry name" value="METHYL-ACCEPTING CHEMOTAXIS PROTEIN I-RELATED"/>
    <property type="match status" value="1"/>
</dbReference>
<comment type="subcellular location">
    <subcellularLocation>
        <location evidence="1">Cell inner membrane</location>
        <topology evidence="1">Multi-pass membrane protein</topology>
    </subcellularLocation>
</comment>
<evidence type="ECO:0000256" key="3">
    <source>
        <dbReference type="ARBA" id="ARBA00022481"/>
    </source>
</evidence>
<evidence type="ECO:0000256" key="7">
    <source>
        <dbReference type="ARBA" id="ARBA00023136"/>
    </source>
</evidence>
<keyword evidence="6" id="KW-1133">Transmembrane helix</keyword>
<dbReference type="InterPro" id="IPR003122">
    <property type="entry name" value="Tar_rcpt_lig-bd"/>
</dbReference>